<gene>
    <name evidence="2" type="ORF">COR50_11560</name>
</gene>
<dbReference type="PANTHER" id="PTHR34846:SF10">
    <property type="entry name" value="CYTOPLASMIC PROTEIN"/>
    <property type="match status" value="1"/>
</dbReference>
<dbReference type="NCBIfam" id="TIGR00778">
    <property type="entry name" value="ahpD_dom"/>
    <property type="match status" value="1"/>
</dbReference>
<dbReference type="GO" id="GO:0051920">
    <property type="term" value="F:peroxiredoxin activity"/>
    <property type="evidence" value="ECO:0007669"/>
    <property type="project" value="InterPro"/>
</dbReference>
<name>A0A291QUV5_9BACT</name>
<evidence type="ECO:0000313" key="3">
    <source>
        <dbReference type="Proteomes" id="UP000220133"/>
    </source>
</evidence>
<dbReference type="AlphaFoldDB" id="A0A291QUV5"/>
<proteinExistence type="predicted"/>
<evidence type="ECO:0000259" key="1">
    <source>
        <dbReference type="Pfam" id="PF02627"/>
    </source>
</evidence>
<dbReference type="EMBL" id="CP023777">
    <property type="protein sequence ID" value="ATL47748.1"/>
    <property type="molecule type" value="Genomic_DNA"/>
</dbReference>
<dbReference type="Proteomes" id="UP000220133">
    <property type="component" value="Chromosome"/>
</dbReference>
<dbReference type="RefSeq" id="WP_098194125.1">
    <property type="nucleotide sequence ID" value="NZ_CP023777.1"/>
</dbReference>
<accession>A0A291QUV5</accession>
<keyword evidence="3" id="KW-1185">Reference proteome</keyword>
<reference evidence="2 3" key="1">
    <citation type="submission" date="2017-10" db="EMBL/GenBank/DDBJ databases">
        <title>Paenichitinophaga pekingensis gen. nov., sp. nov., isolated from activated sludge.</title>
        <authorList>
            <person name="Jin D."/>
            <person name="Kong X."/>
            <person name="Deng Y."/>
            <person name="Bai Z."/>
        </authorList>
    </citation>
    <scope>NUCLEOTIDE SEQUENCE [LARGE SCALE GENOMIC DNA]</scope>
    <source>
        <strain evidence="2 3">13</strain>
    </source>
</reference>
<sequence length="148" mass="16423">MSTRFRMGHVLPKPYKALVALENTLAEFSLSAVEQEYIRIRASQINGCGYCLDEHFHDALQKGADLQKLVVLAAWREAGDVLTTEEKLIVQITEEVTIMGPDGLPGDTYEKAIALMGQTKVAEIIMCVGVINIWNRIGVSTHLNPVKR</sequence>
<dbReference type="OrthoDB" id="9801997at2"/>
<dbReference type="PANTHER" id="PTHR34846">
    <property type="entry name" value="4-CARBOXYMUCONOLACTONE DECARBOXYLASE FAMILY PROTEIN (AFU_ORTHOLOGUE AFUA_6G11590)"/>
    <property type="match status" value="1"/>
</dbReference>
<feature type="domain" description="Carboxymuconolactone decarboxylase-like" evidence="1">
    <location>
        <begin position="14"/>
        <end position="78"/>
    </location>
</feature>
<dbReference type="Gene3D" id="1.20.1290.10">
    <property type="entry name" value="AhpD-like"/>
    <property type="match status" value="1"/>
</dbReference>
<dbReference type="InterPro" id="IPR004675">
    <property type="entry name" value="AhpD_core"/>
</dbReference>
<dbReference type="Pfam" id="PF02627">
    <property type="entry name" value="CMD"/>
    <property type="match status" value="1"/>
</dbReference>
<protein>
    <recommendedName>
        <fullName evidence="1">Carboxymuconolactone decarboxylase-like domain-containing protein</fullName>
    </recommendedName>
</protein>
<dbReference type="InterPro" id="IPR003779">
    <property type="entry name" value="CMD-like"/>
</dbReference>
<dbReference type="KEGG" id="cbae:COR50_11560"/>
<dbReference type="SUPFAM" id="SSF69118">
    <property type="entry name" value="AhpD-like"/>
    <property type="match status" value="1"/>
</dbReference>
<evidence type="ECO:0000313" key="2">
    <source>
        <dbReference type="EMBL" id="ATL47748.1"/>
    </source>
</evidence>
<dbReference type="InterPro" id="IPR029032">
    <property type="entry name" value="AhpD-like"/>
</dbReference>
<organism evidence="2 3">
    <name type="scientific">Chitinophaga caeni</name>
    <dbReference type="NCBI Taxonomy" id="2029983"/>
    <lineage>
        <taxon>Bacteria</taxon>
        <taxon>Pseudomonadati</taxon>
        <taxon>Bacteroidota</taxon>
        <taxon>Chitinophagia</taxon>
        <taxon>Chitinophagales</taxon>
        <taxon>Chitinophagaceae</taxon>
        <taxon>Chitinophaga</taxon>
    </lineage>
</organism>